<dbReference type="Proteomes" id="UP001164250">
    <property type="component" value="Chromosome 10"/>
</dbReference>
<organism evidence="1 2">
    <name type="scientific">Pistacia atlantica</name>
    <dbReference type="NCBI Taxonomy" id="434234"/>
    <lineage>
        <taxon>Eukaryota</taxon>
        <taxon>Viridiplantae</taxon>
        <taxon>Streptophyta</taxon>
        <taxon>Embryophyta</taxon>
        <taxon>Tracheophyta</taxon>
        <taxon>Spermatophyta</taxon>
        <taxon>Magnoliopsida</taxon>
        <taxon>eudicotyledons</taxon>
        <taxon>Gunneridae</taxon>
        <taxon>Pentapetalae</taxon>
        <taxon>rosids</taxon>
        <taxon>malvids</taxon>
        <taxon>Sapindales</taxon>
        <taxon>Anacardiaceae</taxon>
        <taxon>Pistacia</taxon>
    </lineage>
</organism>
<evidence type="ECO:0000313" key="1">
    <source>
        <dbReference type="EMBL" id="KAJ0087088.1"/>
    </source>
</evidence>
<name>A0ACC1AKD2_9ROSI</name>
<protein>
    <submittedName>
        <fullName evidence="1">Uncharacterized protein</fullName>
    </submittedName>
</protein>
<accession>A0ACC1AKD2</accession>
<evidence type="ECO:0000313" key="2">
    <source>
        <dbReference type="Proteomes" id="UP001164250"/>
    </source>
</evidence>
<gene>
    <name evidence="1" type="ORF">Patl1_08941</name>
</gene>
<comment type="caution">
    <text evidence="1">The sequence shown here is derived from an EMBL/GenBank/DDBJ whole genome shotgun (WGS) entry which is preliminary data.</text>
</comment>
<keyword evidence="2" id="KW-1185">Reference proteome</keyword>
<proteinExistence type="predicted"/>
<sequence length="298" mass="33682">MNRTGQYESHLVDSCCTNIDVFQYPLQQYNLWTTIEWKPSLEQWKCQKQLYSPSLINTANNISYIFLTSPAITPQPMLEQLASFVQISNDISLHMQCIAAIVGYFKWRKEAKKMGMMEKGYVWIVPDEIASLIDSLDSSDINNMQGVLGFRTKFIDSSNYREIAFWSPSFGLSGISSGNNSVIELGPIYWPGRMQTIPKGWNSGEEDKPLRIGVPAKGAFNQFVSGLDAAVGDIDIMADRYPFAEFTLPYVESGLEVVVPVKTRKDKGHMALHEDLYIKNVAANGRNAPVHRFRYLVN</sequence>
<reference evidence="2" key="1">
    <citation type="journal article" date="2023" name="G3 (Bethesda)">
        <title>Genome assembly and association tests identify interacting loci associated with vigor, precocity, and sex in interspecific pistachio rootstocks.</title>
        <authorList>
            <person name="Palmer W."/>
            <person name="Jacygrad E."/>
            <person name="Sagayaradj S."/>
            <person name="Cavanaugh K."/>
            <person name="Han R."/>
            <person name="Bertier L."/>
            <person name="Beede B."/>
            <person name="Kafkas S."/>
            <person name="Golino D."/>
            <person name="Preece J."/>
            <person name="Michelmore R."/>
        </authorList>
    </citation>
    <scope>NUCLEOTIDE SEQUENCE [LARGE SCALE GENOMIC DNA]</scope>
</reference>
<dbReference type="EMBL" id="CM047906">
    <property type="protein sequence ID" value="KAJ0087088.1"/>
    <property type="molecule type" value="Genomic_DNA"/>
</dbReference>